<feature type="transmembrane region" description="Helical" evidence="9">
    <location>
        <begin position="590"/>
        <end position="608"/>
    </location>
</feature>
<reference evidence="13" key="1">
    <citation type="submission" date="2019-10" db="EMBL/GenBank/DDBJ databases">
        <title>Draft genome sequece of Microseira wollei NIES-4236.</title>
        <authorList>
            <person name="Yamaguchi H."/>
            <person name="Suzuki S."/>
            <person name="Kawachi M."/>
        </authorList>
    </citation>
    <scope>NUCLEOTIDE SEQUENCE</scope>
    <source>
        <strain evidence="13">NIES-4236</strain>
    </source>
</reference>
<dbReference type="GO" id="GO:0140359">
    <property type="term" value="F:ABC-type transporter activity"/>
    <property type="evidence" value="ECO:0007669"/>
    <property type="project" value="InterPro"/>
</dbReference>
<dbReference type="Gene3D" id="3.40.50.300">
    <property type="entry name" value="P-loop containing nucleotide triphosphate hydrolases"/>
    <property type="match status" value="1"/>
</dbReference>
<dbReference type="GO" id="GO:0016887">
    <property type="term" value="F:ATP hydrolysis activity"/>
    <property type="evidence" value="ECO:0007669"/>
    <property type="project" value="InterPro"/>
</dbReference>
<evidence type="ECO:0000259" key="12">
    <source>
        <dbReference type="PROSITE" id="PS50929"/>
    </source>
</evidence>
<dbReference type="Pfam" id="PF00005">
    <property type="entry name" value="ABC_tran"/>
    <property type="match status" value="1"/>
</dbReference>
<evidence type="ECO:0000256" key="6">
    <source>
        <dbReference type="ARBA" id="ARBA00022840"/>
    </source>
</evidence>
<dbReference type="Gene3D" id="1.20.1560.10">
    <property type="entry name" value="ABC transporter type 1, transmembrane domain"/>
    <property type="match status" value="1"/>
</dbReference>
<dbReference type="InterPro" id="IPR039421">
    <property type="entry name" value="Type_1_exporter"/>
</dbReference>
<keyword evidence="14" id="KW-1185">Reference proteome</keyword>
<dbReference type="Proteomes" id="UP001050975">
    <property type="component" value="Unassembled WGS sequence"/>
</dbReference>
<dbReference type="InterPro" id="IPR003439">
    <property type="entry name" value="ABC_transporter-like_ATP-bd"/>
</dbReference>
<evidence type="ECO:0000259" key="10">
    <source>
        <dbReference type="PROSITE" id="PS50042"/>
    </source>
</evidence>
<dbReference type="RefSeq" id="WP_226579045.1">
    <property type="nucleotide sequence ID" value="NZ_BLAY01000029.1"/>
</dbReference>
<dbReference type="PANTHER" id="PTHR24221">
    <property type="entry name" value="ATP-BINDING CASSETTE SUB-FAMILY B"/>
    <property type="match status" value="1"/>
</dbReference>
<dbReference type="InterPro" id="IPR018490">
    <property type="entry name" value="cNMP-bd_dom_sf"/>
</dbReference>
<dbReference type="SUPFAM" id="SSF90123">
    <property type="entry name" value="ABC transporter transmembrane region"/>
    <property type="match status" value="1"/>
</dbReference>
<dbReference type="InterPro" id="IPR022515">
    <property type="entry name" value="NHPM_micro_ABC2"/>
</dbReference>
<feature type="domain" description="Cyclic nucleotide-binding" evidence="10">
    <location>
        <begin position="25"/>
        <end position="112"/>
    </location>
</feature>
<gene>
    <name evidence="13" type="ORF">MiSe_22430</name>
</gene>
<feature type="transmembrane region" description="Helical" evidence="9">
    <location>
        <begin position="474"/>
        <end position="498"/>
    </location>
</feature>
<dbReference type="PROSITE" id="PS50929">
    <property type="entry name" value="ABC_TM1F"/>
    <property type="match status" value="1"/>
</dbReference>
<dbReference type="GO" id="GO:0005886">
    <property type="term" value="C:plasma membrane"/>
    <property type="evidence" value="ECO:0007669"/>
    <property type="project" value="UniProtKB-SubCell"/>
</dbReference>
<organism evidence="13 14">
    <name type="scientific">Microseira wollei NIES-4236</name>
    <dbReference type="NCBI Taxonomy" id="2530354"/>
    <lineage>
        <taxon>Bacteria</taxon>
        <taxon>Bacillati</taxon>
        <taxon>Cyanobacteriota</taxon>
        <taxon>Cyanophyceae</taxon>
        <taxon>Oscillatoriophycideae</taxon>
        <taxon>Aerosakkonematales</taxon>
        <taxon>Aerosakkonemataceae</taxon>
        <taxon>Microseira</taxon>
    </lineage>
</organism>
<accession>A0AAV3X6Q5</accession>
<protein>
    <submittedName>
        <fullName evidence="13">ABC transporter related</fullName>
    </submittedName>
</protein>
<feature type="transmembrane region" description="Helical" evidence="9">
    <location>
        <begin position="614"/>
        <end position="636"/>
    </location>
</feature>
<evidence type="ECO:0000256" key="3">
    <source>
        <dbReference type="ARBA" id="ARBA00022475"/>
    </source>
</evidence>
<dbReference type="SUPFAM" id="SSF52540">
    <property type="entry name" value="P-loop containing nucleoside triphosphate hydrolases"/>
    <property type="match status" value="1"/>
</dbReference>
<dbReference type="Pfam" id="PF00664">
    <property type="entry name" value="ABC_membrane"/>
    <property type="match status" value="1"/>
</dbReference>
<dbReference type="EMBL" id="BLAY01000029">
    <property type="protein sequence ID" value="GET37490.1"/>
    <property type="molecule type" value="Genomic_DNA"/>
</dbReference>
<keyword evidence="4 9" id="KW-0812">Transmembrane</keyword>
<dbReference type="InterPro" id="IPR036640">
    <property type="entry name" value="ABC1_TM_sf"/>
</dbReference>
<dbReference type="PROSITE" id="PS00211">
    <property type="entry name" value="ABC_TRANSPORTER_1"/>
    <property type="match status" value="1"/>
</dbReference>
<evidence type="ECO:0000256" key="7">
    <source>
        <dbReference type="ARBA" id="ARBA00022989"/>
    </source>
</evidence>
<evidence type="ECO:0000259" key="11">
    <source>
        <dbReference type="PROSITE" id="PS50893"/>
    </source>
</evidence>
<dbReference type="SMART" id="SM00382">
    <property type="entry name" value="AAA"/>
    <property type="match status" value="1"/>
</dbReference>
<dbReference type="PANTHER" id="PTHR24221:SF654">
    <property type="entry name" value="ATP-BINDING CASSETTE SUB-FAMILY B MEMBER 6"/>
    <property type="match status" value="1"/>
</dbReference>
<feature type="transmembrane region" description="Helical" evidence="9">
    <location>
        <begin position="510"/>
        <end position="530"/>
    </location>
</feature>
<dbReference type="SUPFAM" id="SSF51206">
    <property type="entry name" value="cAMP-binding domain-like"/>
    <property type="match status" value="1"/>
</dbReference>
<sequence length="1029" mass="113086">MLQGKFYQVQGNEPILLNDPDLVWVIQSGTMALFAVTIKDGVVAGTRRYLCSIGRGEALFGTAASSSDSHRQILAVPLGETELLQLDRECFRDLIANADVDAISWIENWLERLTTASHIPTPAIEVKAEGKAHFSLNKSQTFQPEAGVSCWVQVTQGTVSFLGFEEIPLTSTTHPFPLTDKMWLSAMEGVQLATKTTREIRNSDTILTGLSQLHNQLLHCFQLLDEREAQSELQRLHASQHLNRQVSTEAISELASTLSHKDENFFLEGTPLLIAAGAVGRAIGVKIRPPARSENLQRVKEPLEAIVRASRIRMRRVLLQGRWWEKDCGCLVAYRRLQPDEVHLSLCSGTVNGAATQTQPKGFTSLADNPLYTQQDNRPIALLSATQTKPKGFTSLADNPLYTQQDNRPIALLLVSTNRYEMFDPVEQIRIPVDQRIAATVSPIAYMFYRSLPDKALQAFDLLQFAFKGREKDLILIIFTGILVTLLGMLAPQATAIIMDSAIPDSDRGLLLQIGLGLLVAAGATGLFQLTQGLSLLRLETASDASTQAAVWDRLLNLPVSFFRQYTTGDLQSRVSSISTIRRQLGGRTLINLITSLFALFYLGQLFYYNFKLALVVLAVAVVTIAFTTVSGTILLRKVRPQLELQGNIFGLTVQLINGISKLHIAGAQERAFACWSKNYSRQIKLELSTQQVEDAVEVFNTVMPTLTNGILFWLTISLLQEAQTSGTIGLSLGTFLAFNTASGNFINGATNLSNTVTEVLQVIPQWKRTQPILAAIPEVNLSKADPGQLMGKIVVDRIRFRYLCDRPLTLDNVSLYANPGEFIALVGSSGSGKSTLFRLLLGFDIAEAGSIYYDGQDLSDLDVDAVRRQMGVVLQNGQLQSASIFENIAGNAQISLDEAWEAARMAGFAHDIAAMPMEMHTVISEGGGNLSGGQRQRLLIARALALKPRILLFDEATSALDNKTQAIVSESMEKLQVTRIAIAHRLSTIRNANRIYVLQAGRIVQQGSFEELAAVEGLFAQLMARQMA</sequence>
<comment type="caution">
    <text evidence="13">The sequence shown here is derived from an EMBL/GenBank/DDBJ whole genome shotgun (WGS) entry which is preliminary data.</text>
</comment>
<dbReference type="InterPro" id="IPR017871">
    <property type="entry name" value="ABC_transporter-like_CS"/>
</dbReference>
<dbReference type="AlphaFoldDB" id="A0AAV3X6Q5"/>
<evidence type="ECO:0000313" key="14">
    <source>
        <dbReference type="Proteomes" id="UP001050975"/>
    </source>
</evidence>
<dbReference type="InterPro" id="IPR003593">
    <property type="entry name" value="AAA+_ATPase"/>
</dbReference>
<evidence type="ECO:0000256" key="1">
    <source>
        <dbReference type="ARBA" id="ARBA00004651"/>
    </source>
</evidence>
<keyword evidence="8 9" id="KW-0472">Membrane</keyword>
<keyword evidence="6" id="KW-0067">ATP-binding</keyword>
<keyword evidence="3" id="KW-1003">Cell membrane</keyword>
<dbReference type="PROSITE" id="PS50042">
    <property type="entry name" value="CNMP_BINDING_3"/>
    <property type="match status" value="1"/>
</dbReference>
<feature type="domain" description="ABC transporter" evidence="11">
    <location>
        <begin position="794"/>
        <end position="1026"/>
    </location>
</feature>
<proteinExistence type="predicted"/>
<evidence type="ECO:0000313" key="13">
    <source>
        <dbReference type="EMBL" id="GET37490.1"/>
    </source>
</evidence>
<evidence type="ECO:0000256" key="4">
    <source>
        <dbReference type="ARBA" id="ARBA00022692"/>
    </source>
</evidence>
<dbReference type="PROSITE" id="PS50893">
    <property type="entry name" value="ABC_TRANSPORTER_2"/>
    <property type="match status" value="1"/>
</dbReference>
<name>A0AAV3X6Q5_9CYAN</name>
<dbReference type="GO" id="GO:0005524">
    <property type="term" value="F:ATP binding"/>
    <property type="evidence" value="ECO:0007669"/>
    <property type="project" value="UniProtKB-KW"/>
</dbReference>
<evidence type="ECO:0000256" key="2">
    <source>
        <dbReference type="ARBA" id="ARBA00022448"/>
    </source>
</evidence>
<evidence type="ECO:0000256" key="9">
    <source>
        <dbReference type="SAM" id="Phobius"/>
    </source>
</evidence>
<evidence type="ECO:0000256" key="5">
    <source>
        <dbReference type="ARBA" id="ARBA00022741"/>
    </source>
</evidence>
<keyword evidence="2" id="KW-0813">Transport</keyword>
<feature type="domain" description="ABC transmembrane type-1" evidence="12">
    <location>
        <begin position="475"/>
        <end position="762"/>
    </location>
</feature>
<dbReference type="FunFam" id="3.40.50.300:FF:000299">
    <property type="entry name" value="ABC transporter ATP-binding protein/permease"/>
    <property type="match status" value="1"/>
</dbReference>
<comment type="subcellular location">
    <subcellularLocation>
        <location evidence="1">Cell membrane</location>
        <topology evidence="1">Multi-pass membrane protein</topology>
    </subcellularLocation>
</comment>
<keyword evidence="5" id="KW-0547">Nucleotide-binding</keyword>
<keyword evidence="7 9" id="KW-1133">Transmembrane helix</keyword>
<dbReference type="InterPro" id="IPR011527">
    <property type="entry name" value="ABC1_TM_dom"/>
</dbReference>
<evidence type="ECO:0000256" key="8">
    <source>
        <dbReference type="ARBA" id="ARBA00023136"/>
    </source>
</evidence>
<dbReference type="GO" id="GO:0034040">
    <property type="term" value="F:ATPase-coupled lipid transmembrane transporter activity"/>
    <property type="evidence" value="ECO:0007669"/>
    <property type="project" value="TreeGrafter"/>
</dbReference>
<dbReference type="NCBIfam" id="TIGR03797">
    <property type="entry name" value="NHLM_micro_ABC2"/>
    <property type="match status" value="1"/>
</dbReference>
<dbReference type="InterPro" id="IPR000595">
    <property type="entry name" value="cNMP-bd_dom"/>
</dbReference>
<dbReference type="InterPro" id="IPR027417">
    <property type="entry name" value="P-loop_NTPase"/>
</dbReference>